<sequence>MIDPPHQAGNRVYAEFDQAELDREYSPSSCVDDLQGLLAAYSEASARARSQRRVHLDVAYGPEPDHRLDLFPSARTSAPLQVFVHGGYWQELSKSDASFPALDLIPAGVAFASIGYGLAPARSLDEMVASVQRAVWWLIENAQRWGVDPRRIHLAGSSAGAHLMAMALCDGLLPDGRAASDVVAGATLLSGVYDLEPIRLTYVNEPLGLTRESARRNSPIHRLPRGLPPLIVARGGAETSEFARQHEDLVHSARTAGGQVTDLVVPHRNHFDLPFDLADPNSELGCAVLDQLGVAAETGRQRPAEIEPD</sequence>
<dbReference type="Gene3D" id="3.40.50.1820">
    <property type="entry name" value="alpha/beta hydrolase"/>
    <property type="match status" value="1"/>
</dbReference>
<evidence type="ECO:0000256" key="1">
    <source>
        <dbReference type="ARBA" id="ARBA00022801"/>
    </source>
</evidence>
<keyword evidence="1 3" id="KW-0378">Hydrolase</keyword>
<dbReference type="InterPro" id="IPR049492">
    <property type="entry name" value="BD-FAE-like_dom"/>
</dbReference>
<gene>
    <name evidence="3" type="ORF">TL08_23150</name>
</gene>
<reference evidence="4" key="1">
    <citation type="submission" date="2016-03" db="EMBL/GenBank/DDBJ databases">
        <title>Complete genome sequence of the type strain Actinoalloteichus hymeniacidonis DSM 45092.</title>
        <authorList>
            <person name="Schaffert L."/>
            <person name="Albersmeier A."/>
            <person name="Winkler A."/>
            <person name="Kalinowski J."/>
            <person name="Zotchev S."/>
            <person name="Ruckert C."/>
        </authorList>
    </citation>
    <scope>NUCLEOTIDE SEQUENCE [LARGE SCALE GENOMIC DNA]</scope>
    <source>
        <strain evidence="4">HPA177(T) (DSM 45092(T))</strain>
    </source>
</reference>
<evidence type="ECO:0000313" key="3">
    <source>
        <dbReference type="EMBL" id="AOS65410.1"/>
    </source>
</evidence>
<dbReference type="Proteomes" id="UP000095210">
    <property type="component" value="Chromosome"/>
</dbReference>
<dbReference type="InterPro" id="IPR029058">
    <property type="entry name" value="AB_hydrolase_fold"/>
</dbReference>
<dbReference type="Pfam" id="PF20434">
    <property type="entry name" value="BD-FAE"/>
    <property type="match status" value="1"/>
</dbReference>
<name>A0AAC9HU33_9PSEU</name>
<dbReference type="AlphaFoldDB" id="A0AAC9HU33"/>
<feature type="domain" description="BD-FAE-like" evidence="2">
    <location>
        <begin position="73"/>
        <end position="167"/>
    </location>
</feature>
<evidence type="ECO:0000259" key="2">
    <source>
        <dbReference type="Pfam" id="PF20434"/>
    </source>
</evidence>
<dbReference type="PANTHER" id="PTHR48081">
    <property type="entry name" value="AB HYDROLASE SUPERFAMILY PROTEIN C4A8.06C"/>
    <property type="match status" value="1"/>
</dbReference>
<dbReference type="EMBL" id="CP014859">
    <property type="protein sequence ID" value="AOS65410.1"/>
    <property type="molecule type" value="Genomic_DNA"/>
</dbReference>
<accession>A0AAC9HU33</accession>
<evidence type="ECO:0000313" key="4">
    <source>
        <dbReference type="Proteomes" id="UP000095210"/>
    </source>
</evidence>
<dbReference type="SUPFAM" id="SSF53474">
    <property type="entry name" value="alpha/beta-Hydrolases"/>
    <property type="match status" value="1"/>
</dbReference>
<dbReference type="PANTHER" id="PTHR48081:SF33">
    <property type="entry name" value="KYNURENINE FORMAMIDASE"/>
    <property type="match status" value="1"/>
</dbReference>
<protein>
    <submittedName>
        <fullName evidence="3">Esterase/lipase</fullName>
        <ecNumber evidence="3">3.5.1.9</ecNumber>
    </submittedName>
</protein>
<dbReference type="GO" id="GO:0004061">
    <property type="term" value="F:arylformamidase activity"/>
    <property type="evidence" value="ECO:0007669"/>
    <property type="project" value="UniProtKB-EC"/>
</dbReference>
<proteinExistence type="predicted"/>
<dbReference type="InterPro" id="IPR050300">
    <property type="entry name" value="GDXG_lipolytic_enzyme"/>
</dbReference>
<organism evidence="3 4">
    <name type="scientific">Actinoalloteichus hymeniacidonis</name>
    <dbReference type="NCBI Taxonomy" id="340345"/>
    <lineage>
        <taxon>Bacteria</taxon>
        <taxon>Bacillati</taxon>
        <taxon>Actinomycetota</taxon>
        <taxon>Actinomycetes</taxon>
        <taxon>Pseudonocardiales</taxon>
        <taxon>Pseudonocardiaceae</taxon>
        <taxon>Actinoalloteichus</taxon>
    </lineage>
</organism>
<dbReference type="KEGG" id="ahm:TL08_23150"/>
<keyword evidence="4" id="KW-1185">Reference proteome</keyword>
<dbReference type="RefSeq" id="WP_069851989.1">
    <property type="nucleotide sequence ID" value="NZ_CP014859.1"/>
</dbReference>
<dbReference type="EC" id="3.5.1.9" evidence="3"/>